<dbReference type="PANTHER" id="PTHR30158">
    <property type="entry name" value="ACRA/E-RELATED COMPONENT OF DRUG EFFLUX TRANSPORTER"/>
    <property type="match status" value="1"/>
</dbReference>
<keyword evidence="3" id="KW-0175">Coiled coil</keyword>
<feature type="domain" description="Multidrug resistance protein MdtA-like barrel-sandwich hybrid" evidence="6">
    <location>
        <begin position="75"/>
        <end position="215"/>
    </location>
</feature>
<dbReference type="PROSITE" id="PS51257">
    <property type="entry name" value="PROKAR_LIPOPROTEIN"/>
    <property type="match status" value="1"/>
</dbReference>
<dbReference type="GO" id="GO:0046677">
    <property type="term" value="P:response to antibiotic"/>
    <property type="evidence" value="ECO:0007669"/>
    <property type="project" value="TreeGrafter"/>
</dbReference>
<feature type="coiled-coil region" evidence="3">
    <location>
        <begin position="113"/>
        <end position="140"/>
    </location>
</feature>
<gene>
    <name evidence="9" type="ORF">C4K68_10280</name>
</gene>
<proteinExistence type="inferred from homology"/>
<dbReference type="Proteomes" id="UP000238196">
    <property type="component" value="Unassembled WGS sequence"/>
</dbReference>
<comment type="subcellular location">
    <subcellularLocation>
        <location evidence="1">Cell envelope</location>
    </subcellularLocation>
</comment>
<dbReference type="Pfam" id="PF25876">
    <property type="entry name" value="HH_MFP_RND"/>
    <property type="match status" value="1"/>
</dbReference>
<dbReference type="EMBL" id="PRLP01000033">
    <property type="protein sequence ID" value="PPC77470.1"/>
    <property type="molecule type" value="Genomic_DNA"/>
</dbReference>
<dbReference type="GO" id="GO:0022857">
    <property type="term" value="F:transmembrane transporter activity"/>
    <property type="evidence" value="ECO:0007669"/>
    <property type="project" value="InterPro"/>
</dbReference>
<keyword evidence="4" id="KW-0732">Signal</keyword>
<comment type="caution">
    <text evidence="9">The sequence shown here is derived from an EMBL/GenBank/DDBJ whole genome shotgun (WGS) entry which is preliminary data.</text>
</comment>
<dbReference type="Gene3D" id="2.40.420.20">
    <property type="match status" value="1"/>
</dbReference>
<evidence type="ECO:0000256" key="3">
    <source>
        <dbReference type="SAM" id="Coils"/>
    </source>
</evidence>
<dbReference type="SUPFAM" id="SSF111369">
    <property type="entry name" value="HlyD-like secretion proteins"/>
    <property type="match status" value="1"/>
</dbReference>
<dbReference type="InterPro" id="IPR058625">
    <property type="entry name" value="MdtA-like_BSH"/>
</dbReference>
<feature type="domain" description="Multidrug resistance protein MdtA-like alpha-helical hairpin" evidence="5">
    <location>
        <begin position="113"/>
        <end position="182"/>
    </location>
</feature>
<protein>
    <submittedName>
        <fullName evidence="9">Efflux transporter periplasmic adaptor subunit</fullName>
    </submittedName>
</protein>
<evidence type="ECO:0000313" key="10">
    <source>
        <dbReference type="Proteomes" id="UP000238196"/>
    </source>
</evidence>
<sequence length="399" mass="42241">MHVNRRTRLAVAVLVSAMSVVLSGCNQQESAESGHQAQQGGAQQPVEVGTYTVQPQAVTLTTELPGRTSAYLVSEVRPQVGGIIQKRLFTEGSDVKAGDVLYLIDPATYEAELESAKANLARADANVESARLKAKRYKELVQINAVSKQDYDDADASLKQSLADVAAYKAAIRSAQINLNYTKVTSPISGRIGKSSVTPGALVTANQTTALATVQQLDPVYVDVTQSSVDLLRLKRELASGQLSKASASDEAKVKLILEDGSLYPDEGKLAFSDVSVNESTGAVTLRAVFPNPNMILLPGMYVRAEIEEGVREQGILVPQQGVTRDIKGNAVAMVINSQGIVEVHTLKTNRAIGDKWLIDDGLKAGDQVIVEGLQKVRPGAPAKGVAAGQAQAAAAKQG</sequence>
<dbReference type="OrthoDB" id="9783047at2"/>
<feature type="domain" description="Multidrug resistance protein MdtA-like beta-barrel" evidence="7">
    <location>
        <begin position="219"/>
        <end position="310"/>
    </location>
</feature>
<dbReference type="NCBIfam" id="TIGR01730">
    <property type="entry name" value="RND_mfp"/>
    <property type="match status" value="1"/>
</dbReference>
<dbReference type="InterPro" id="IPR058626">
    <property type="entry name" value="MdtA-like_b-barrel"/>
</dbReference>
<dbReference type="Pfam" id="PF25944">
    <property type="entry name" value="Beta-barrel_RND"/>
    <property type="match status" value="1"/>
</dbReference>
<evidence type="ECO:0000259" key="8">
    <source>
        <dbReference type="Pfam" id="PF25967"/>
    </source>
</evidence>
<dbReference type="InterPro" id="IPR006143">
    <property type="entry name" value="RND_pump_MFP"/>
</dbReference>
<comment type="similarity">
    <text evidence="2">Belongs to the membrane fusion protein (MFP) (TC 8.A.1) family.</text>
</comment>
<dbReference type="Gene3D" id="2.40.50.100">
    <property type="match status" value="1"/>
</dbReference>
<accession>A0A2S5KRW6</accession>
<dbReference type="Gene3D" id="2.40.30.170">
    <property type="match status" value="1"/>
</dbReference>
<reference evidence="9 10" key="1">
    <citation type="submission" date="2018-02" db="EMBL/GenBank/DDBJ databases">
        <title>novel marine gammaproteobacteria from coastal saline agro ecosystem.</title>
        <authorList>
            <person name="Krishnan R."/>
            <person name="Ramesh Kumar N."/>
        </authorList>
    </citation>
    <scope>NUCLEOTIDE SEQUENCE [LARGE SCALE GENOMIC DNA]</scope>
    <source>
        <strain evidence="9 10">228</strain>
    </source>
</reference>
<dbReference type="GO" id="GO:0005886">
    <property type="term" value="C:plasma membrane"/>
    <property type="evidence" value="ECO:0007669"/>
    <property type="project" value="UniProtKB-SubCell"/>
</dbReference>
<evidence type="ECO:0000313" key="9">
    <source>
        <dbReference type="EMBL" id="PPC77470.1"/>
    </source>
</evidence>
<evidence type="ECO:0000259" key="7">
    <source>
        <dbReference type="Pfam" id="PF25944"/>
    </source>
</evidence>
<dbReference type="AlphaFoldDB" id="A0A2S5KRW6"/>
<feature type="signal peptide" evidence="4">
    <location>
        <begin position="1"/>
        <end position="24"/>
    </location>
</feature>
<evidence type="ECO:0000256" key="2">
    <source>
        <dbReference type="ARBA" id="ARBA00009477"/>
    </source>
</evidence>
<dbReference type="Pfam" id="PF25967">
    <property type="entry name" value="RND-MFP_C"/>
    <property type="match status" value="1"/>
</dbReference>
<dbReference type="FunFam" id="1.10.287.470:FF:000002">
    <property type="entry name" value="Efflux RND transporter periplasmic adaptor subunit"/>
    <property type="match status" value="1"/>
</dbReference>
<dbReference type="FunFam" id="2.40.420.20:FF:000001">
    <property type="entry name" value="Efflux RND transporter periplasmic adaptor subunit"/>
    <property type="match status" value="1"/>
</dbReference>
<name>A0A2S5KRW6_9PROT</name>
<dbReference type="InterPro" id="IPR058624">
    <property type="entry name" value="MdtA-like_HH"/>
</dbReference>
<evidence type="ECO:0000259" key="5">
    <source>
        <dbReference type="Pfam" id="PF25876"/>
    </source>
</evidence>
<organism evidence="9 10">
    <name type="scientific">Proteobacteria bacterium 228</name>
    <dbReference type="NCBI Taxonomy" id="2083153"/>
    <lineage>
        <taxon>Bacteria</taxon>
        <taxon>Pseudomonadati</taxon>
        <taxon>Pseudomonadota</taxon>
    </lineage>
</organism>
<dbReference type="InterPro" id="IPR058627">
    <property type="entry name" value="MdtA-like_C"/>
</dbReference>
<feature type="domain" description="Multidrug resistance protein MdtA-like C-terminal permuted SH3" evidence="8">
    <location>
        <begin position="316"/>
        <end position="376"/>
    </location>
</feature>
<evidence type="ECO:0000259" key="6">
    <source>
        <dbReference type="Pfam" id="PF25917"/>
    </source>
</evidence>
<evidence type="ECO:0000256" key="1">
    <source>
        <dbReference type="ARBA" id="ARBA00004196"/>
    </source>
</evidence>
<feature type="chain" id="PRO_5015423258" evidence="4">
    <location>
        <begin position="25"/>
        <end position="399"/>
    </location>
</feature>
<dbReference type="Pfam" id="PF25917">
    <property type="entry name" value="BSH_RND"/>
    <property type="match status" value="1"/>
</dbReference>
<dbReference type="Gene3D" id="1.10.287.470">
    <property type="entry name" value="Helix hairpin bin"/>
    <property type="match status" value="1"/>
</dbReference>
<dbReference type="PANTHER" id="PTHR30158:SF3">
    <property type="entry name" value="MULTIDRUG EFFLUX PUMP SUBUNIT ACRA-RELATED"/>
    <property type="match status" value="1"/>
</dbReference>
<evidence type="ECO:0000256" key="4">
    <source>
        <dbReference type="SAM" id="SignalP"/>
    </source>
</evidence>